<dbReference type="SUPFAM" id="SSF57667">
    <property type="entry name" value="beta-beta-alpha zinc fingers"/>
    <property type="match status" value="4"/>
</dbReference>
<dbReference type="PANTHER" id="PTHR16515">
    <property type="entry name" value="PR DOMAIN ZINC FINGER PROTEIN"/>
    <property type="match status" value="1"/>
</dbReference>
<dbReference type="FunFam" id="3.30.160.60:FF:002063">
    <property type="entry name" value="RB associated KRAB zinc finger"/>
    <property type="match status" value="1"/>
</dbReference>
<accession>A0A8C3I2R3</accession>
<evidence type="ECO:0000256" key="6">
    <source>
        <dbReference type="ARBA" id="ARBA00022833"/>
    </source>
</evidence>
<dbReference type="GO" id="GO:0003677">
    <property type="term" value="F:DNA binding"/>
    <property type="evidence" value="ECO:0007669"/>
    <property type="project" value="UniProtKB-KW"/>
</dbReference>
<dbReference type="Ensembl" id="ENSCPBT00000030926.1">
    <property type="protein sequence ID" value="ENSCPBP00000026267.1"/>
    <property type="gene ID" value="ENSCPBG00000018638.1"/>
</dbReference>
<dbReference type="PROSITE" id="PS50157">
    <property type="entry name" value="ZINC_FINGER_C2H2_2"/>
    <property type="match status" value="6"/>
</dbReference>
<evidence type="ECO:0000256" key="2">
    <source>
        <dbReference type="ARBA" id="ARBA00006991"/>
    </source>
</evidence>
<evidence type="ECO:0000256" key="9">
    <source>
        <dbReference type="ARBA" id="ARBA00023163"/>
    </source>
</evidence>
<reference evidence="14" key="1">
    <citation type="submission" date="2025-08" db="UniProtKB">
        <authorList>
            <consortium name="Ensembl"/>
        </authorList>
    </citation>
    <scope>IDENTIFICATION</scope>
</reference>
<dbReference type="GeneTree" id="ENSGT00940000154740"/>
<evidence type="ECO:0000256" key="8">
    <source>
        <dbReference type="ARBA" id="ARBA00023125"/>
    </source>
</evidence>
<dbReference type="FunFam" id="3.30.160.60:FF:000431">
    <property type="entry name" value="zinc finger protein 629 isoform X2"/>
    <property type="match status" value="1"/>
</dbReference>
<proteinExistence type="inferred from homology"/>
<evidence type="ECO:0000256" key="3">
    <source>
        <dbReference type="ARBA" id="ARBA00022723"/>
    </source>
</evidence>
<evidence type="ECO:0000256" key="1">
    <source>
        <dbReference type="ARBA" id="ARBA00004123"/>
    </source>
</evidence>
<dbReference type="AlphaFoldDB" id="A0A8C3I2R3"/>
<sequence length="363" mass="40571">MESYNRRIVELEGDSIGHQVQSPALKTELNALPFSISLSEVLCPRHRGGLMSGFSVPAGDGMVSENEEENPQQEDPEQVESQWTVSGRDKGGVSLSPELGEARENHPYKCPDCGKSFRWSCRFIEHQRIHTGEKTSICADCGESFSRYSNFTRHRRIHTGEKPYSCPDCGKNFGRTSDLIIHQRLHTGERPYKCPQCGKSFSRSSYLIPHQRTHTGERPYKCPDCGKSFNLSSNLIRHQRIHTGEKPYRCPDCGKSFYLSLHLISSALIIHHRLHTGERPYKCADCGKSFGMTQATQRSAESSHGLVPGLQRGALAEVWGSLASPSLHYPLPMPHFLTVLNPTSSLTGLSFPITLPIAAPLWR</sequence>
<dbReference type="Proteomes" id="UP000694380">
    <property type="component" value="Unplaced"/>
</dbReference>
<dbReference type="FunFam" id="3.30.160.60:FF:000056">
    <property type="entry name" value="Zinc finger and SCAN domain-containing 20"/>
    <property type="match status" value="1"/>
</dbReference>
<dbReference type="GO" id="GO:0003700">
    <property type="term" value="F:DNA-binding transcription factor activity"/>
    <property type="evidence" value="ECO:0007669"/>
    <property type="project" value="UniProtKB-ARBA"/>
</dbReference>
<dbReference type="InterPro" id="IPR050331">
    <property type="entry name" value="Zinc_finger"/>
</dbReference>
<keyword evidence="9" id="KW-0804">Transcription</keyword>
<dbReference type="Gene3D" id="3.30.160.60">
    <property type="entry name" value="Classic Zinc Finger"/>
    <property type="match status" value="7"/>
</dbReference>
<dbReference type="GO" id="GO:0045892">
    <property type="term" value="P:negative regulation of DNA-templated transcription"/>
    <property type="evidence" value="ECO:0007669"/>
    <property type="project" value="UniProtKB-ARBA"/>
</dbReference>
<keyword evidence="7" id="KW-0805">Transcription regulation</keyword>
<comment type="similarity">
    <text evidence="2">Belongs to the krueppel C2H2-type zinc-finger protein family.</text>
</comment>
<dbReference type="FunFam" id="3.30.160.60:FF:000566">
    <property type="entry name" value="zinc finger protein 133 isoform X2"/>
    <property type="match status" value="1"/>
</dbReference>
<keyword evidence="10" id="KW-0539">Nucleus</keyword>
<evidence type="ECO:0000313" key="14">
    <source>
        <dbReference type="Ensembl" id="ENSCPBP00000026267.1"/>
    </source>
</evidence>
<feature type="domain" description="C2H2-type" evidence="13">
    <location>
        <begin position="192"/>
        <end position="219"/>
    </location>
</feature>
<evidence type="ECO:0000256" key="5">
    <source>
        <dbReference type="ARBA" id="ARBA00022771"/>
    </source>
</evidence>
<feature type="domain" description="C2H2-type" evidence="13">
    <location>
        <begin position="108"/>
        <end position="135"/>
    </location>
</feature>
<protein>
    <recommendedName>
        <fullName evidence="13">C2H2-type domain-containing protein</fullName>
    </recommendedName>
</protein>
<evidence type="ECO:0000313" key="15">
    <source>
        <dbReference type="Proteomes" id="UP000694380"/>
    </source>
</evidence>
<evidence type="ECO:0000259" key="13">
    <source>
        <dbReference type="PROSITE" id="PS50157"/>
    </source>
</evidence>
<evidence type="ECO:0000256" key="12">
    <source>
        <dbReference type="SAM" id="MobiDB-lite"/>
    </source>
</evidence>
<feature type="domain" description="C2H2-type" evidence="13">
    <location>
        <begin position="220"/>
        <end position="247"/>
    </location>
</feature>
<evidence type="ECO:0000256" key="11">
    <source>
        <dbReference type="PROSITE-ProRule" id="PRU00042"/>
    </source>
</evidence>
<dbReference type="FunFam" id="3.30.160.60:FF:000690">
    <property type="entry name" value="Zinc finger protein 354C"/>
    <property type="match status" value="1"/>
</dbReference>
<dbReference type="GO" id="GO:0008270">
    <property type="term" value="F:zinc ion binding"/>
    <property type="evidence" value="ECO:0007669"/>
    <property type="project" value="UniProtKB-KW"/>
</dbReference>
<feature type="domain" description="C2H2-type" evidence="13">
    <location>
        <begin position="136"/>
        <end position="163"/>
    </location>
</feature>
<reference evidence="14" key="2">
    <citation type="submission" date="2025-09" db="UniProtKB">
        <authorList>
            <consortium name="Ensembl"/>
        </authorList>
    </citation>
    <scope>IDENTIFICATION</scope>
</reference>
<dbReference type="PROSITE" id="PS00028">
    <property type="entry name" value="ZINC_FINGER_C2H2_1"/>
    <property type="match status" value="5"/>
</dbReference>
<dbReference type="InterPro" id="IPR013087">
    <property type="entry name" value="Znf_C2H2_type"/>
</dbReference>
<organism evidence="14 15">
    <name type="scientific">Chrysemys picta bellii</name>
    <name type="common">Western painted turtle</name>
    <name type="synonym">Emys bellii</name>
    <dbReference type="NCBI Taxonomy" id="8478"/>
    <lineage>
        <taxon>Eukaryota</taxon>
        <taxon>Metazoa</taxon>
        <taxon>Chordata</taxon>
        <taxon>Craniata</taxon>
        <taxon>Vertebrata</taxon>
        <taxon>Euteleostomi</taxon>
        <taxon>Archelosauria</taxon>
        <taxon>Testudinata</taxon>
        <taxon>Testudines</taxon>
        <taxon>Cryptodira</taxon>
        <taxon>Durocryptodira</taxon>
        <taxon>Testudinoidea</taxon>
        <taxon>Emydidae</taxon>
        <taxon>Chrysemys</taxon>
    </lineage>
</organism>
<evidence type="ECO:0000256" key="10">
    <source>
        <dbReference type="ARBA" id="ARBA00023242"/>
    </source>
</evidence>
<keyword evidence="3" id="KW-0479">Metal-binding</keyword>
<feature type="domain" description="C2H2-type" evidence="13">
    <location>
        <begin position="248"/>
        <end position="280"/>
    </location>
</feature>
<keyword evidence="8" id="KW-0238">DNA-binding</keyword>
<dbReference type="GO" id="GO:0005634">
    <property type="term" value="C:nucleus"/>
    <property type="evidence" value="ECO:0007669"/>
    <property type="project" value="UniProtKB-SubCell"/>
</dbReference>
<dbReference type="Pfam" id="PF00096">
    <property type="entry name" value="zf-C2H2"/>
    <property type="match status" value="4"/>
</dbReference>
<dbReference type="FunFam" id="3.30.160.60:FF:000446">
    <property type="entry name" value="Zinc finger protein"/>
    <property type="match status" value="1"/>
</dbReference>
<evidence type="ECO:0000256" key="4">
    <source>
        <dbReference type="ARBA" id="ARBA00022737"/>
    </source>
</evidence>
<keyword evidence="6" id="KW-0862">Zinc</keyword>
<keyword evidence="4" id="KW-0677">Repeat</keyword>
<dbReference type="PANTHER" id="PTHR16515:SF66">
    <property type="entry name" value="C2H2-TYPE DOMAIN-CONTAINING PROTEIN"/>
    <property type="match status" value="1"/>
</dbReference>
<dbReference type="SMART" id="SM00355">
    <property type="entry name" value="ZnF_C2H2"/>
    <property type="match status" value="6"/>
</dbReference>
<feature type="region of interest" description="Disordered" evidence="12">
    <location>
        <begin position="54"/>
        <end position="100"/>
    </location>
</feature>
<feature type="compositionally biased region" description="Acidic residues" evidence="12">
    <location>
        <begin position="65"/>
        <end position="78"/>
    </location>
</feature>
<feature type="domain" description="C2H2-type" evidence="13">
    <location>
        <begin position="164"/>
        <end position="191"/>
    </location>
</feature>
<dbReference type="Pfam" id="PF13465">
    <property type="entry name" value="zf-H2C2_2"/>
    <property type="match status" value="1"/>
</dbReference>
<keyword evidence="15" id="KW-1185">Reference proteome</keyword>
<name>A0A8C3I2R3_CHRPI</name>
<keyword evidence="5 11" id="KW-0863">Zinc-finger</keyword>
<dbReference type="InterPro" id="IPR036236">
    <property type="entry name" value="Znf_C2H2_sf"/>
</dbReference>
<dbReference type="FunFam" id="3.30.160.60:FF:000016">
    <property type="entry name" value="zinc finger protein 37 homolog"/>
    <property type="match status" value="1"/>
</dbReference>
<comment type="subcellular location">
    <subcellularLocation>
        <location evidence="1">Nucleus</location>
    </subcellularLocation>
</comment>
<evidence type="ECO:0000256" key="7">
    <source>
        <dbReference type="ARBA" id="ARBA00023015"/>
    </source>
</evidence>